<accession>A0A2T7F7C7</accession>
<evidence type="ECO:0000313" key="2">
    <source>
        <dbReference type="Proteomes" id="UP000244336"/>
    </source>
</evidence>
<reference evidence="1 2" key="1">
    <citation type="submission" date="2018-04" db="EMBL/GenBank/DDBJ databases">
        <title>WGS assembly of Panicum hallii var. hallii HAL2.</title>
        <authorList>
            <person name="Lovell J."/>
            <person name="Jenkins J."/>
            <person name="Lowry D."/>
            <person name="Mamidi S."/>
            <person name="Sreedasyam A."/>
            <person name="Weng X."/>
            <person name="Barry K."/>
            <person name="Bonette J."/>
            <person name="Campitelli B."/>
            <person name="Daum C."/>
            <person name="Gordon S."/>
            <person name="Gould B."/>
            <person name="Lipzen A."/>
            <person name="MacQueen A."/>
            <person name="Palacio-Mejia J."/>
            <person name="Plott C."/>
            <person name="Shakirov E."/>
            <person name="Shu S."/>
            <person name="Yoshinaga Y."/>
            <person name="Zane M."/>
            <person name="Rokhsar D."/>
            <person name="Grimwood J."/>
            <person name="Schmutz J."/>
            <person name="Juenger T."/>
        </authorList>
    </citation>
    <scope>NUCLEOTIDE SEQUENCE [LARGE SCALE GENOMIC DNA]</scope>
    <source>
        <strain evidence="2">cv. HAL2</strain>
    </source>
</reference>
<organism evidence="1 2">
    <name type="scientific">Panicum hallii var. hallii</name>
    <dbReference type="NCBI Taxonomy" id="1504633"/>
    <lineage>
        <taxon>Eukaryota</taxon>
        <taxon>Viridiplantae</taxon>
        <taxon>Streptophyta</taxon>
        <taxon>Embryophyta</taxon>
        <taxon>Tracheophyta</taxon>
        <taxon>Spermatophyta</taxon>
        <taxon>Magnoliopsida</taxon>
        <taxon>Liliopsida</taxon>
        <taxon>Poales</taxon>
        <taxon>Poaceae</taxon>
        <taxon>PACMAD clade</taxon>
        <taxon>Panicoideae</taxon>
        <taxon>Panicodae</taxon>
        <taxon>Paniceae</taxon>
        <taxon>Panicinae</taxon>
        <taxon>Panicum</taxon>
        <taxon>Panicum sect. Panicum</taxon>
    </lineage>
</organism>
<keyword evidence="2" id="KW-1185">Reference proteome</keyword>
<proteinExistence type="predicted"/>
<dbReference type="EMBL" id="CM009749">
    <property type="protein sequence ID" value="PUZ75993.1"/>
    <property type="molecule type" value="Genomic_DNA"/>
</dbReference>
<evidence type="ECO:0000313" key="1">
    <source>
        <dbReference type="EMBL" id="PUZ75993.1"/>
    </source>
</evidence>
<dbReference type="Proteomes" id="UP000244336">
    <property type="component" value="Chromosome 1"/>
</dbReference>
<name>A0A2T7F7C7_9POAL</name>
<protein>
    <submittedName>
        <fullName evidence="1">Uncharacterized protein</fullName>
    </submittedName>
</protein>
<sequence length="72" mass="8027">MVILIQEKPIAMGFPSGEEKHTCCTVDRLCVTYSHGRRFFVSSCGHSVANSHGPDLFHVHVFLICQLAILEL</sequence>
<dbReference type="Gramene" id="PUZ75993">
    <property type="protein sequence ID" value="PUZ75993"/>
    <property type="gene ID" value="GQ55_1G255200"/>
</dbReference>
<dbReference type="AlphaFoldDB" id="A0A2T7F7C7"/>
<gene>
    <name evidence="1" type="ORF">GQ55_1G255200</name>
</gene>